<evidence type="ECO:0000313" key="3">
    <source>
        <dbReference type="Proteomes" id="UP000294830"/>
    </source>
</evidence>
<feature type="transmembrane region" description="Helical" evidence="1">
    <location>
        <begin position="70"/>
        <end position="89"/>
    </location>
</feature>
<keyword evidence="1" id="KW-0472">Membrane</keyword>
<name>A0A4R2ESZ0_9BACT</name>
<dbReference type="OrthoDB" id="2751280at2"/>
<dbReference type="EMBL" id="SLWB01000003">
    <property type="protein sequence ID" value="TCN70572.1"/>
    <property type="molecule type" value="Genomic_DNA"/>
</dbReference>
<reference evidence="2 3" key="1">
    <citation type="submission" date="2019-03" db="EMBL/GenBank/DDBJ databases">
        <title>Genomic Encyclopedia of Archaeal and Bacterial Type Strains, Phase II (KMG-II): from individual species to whole genera.</title>
        <authorList>
            <person name="Goeker M."/>
        </authorList>
    </citation>
    <scope>NUCLEOTIDE SEQUENCE [LARGE SCALE GENOMIC DNA]</scope>
    <source>
        <strain evidence="2 3">RL-C</strain>
    </source>
</reference>
<keyword evidence="1" id="KW-0812">Transmembrane</keyword>
<dbReference type="InterPro" id="IPR023813">
    <property type="entry name" value="HsmA-like"/>
</dbReference>
<keyword evidence="3" id="KW-1185">Reference proteome</keyword>
<protein>
    <submittedName>
        <fullName evidence="2">Putative repeat protein (TIGR03987 family)</fullName>
    </submittedName>
</protein>
<proteinExistence type="predicted"/>
<gene>
    <name evidence="2" type="ORF">CLV25_10388</name>
</gene>
<evidence type="ECO:0000313" key="2">
    <source>
        <dbReference type="EMBL" id="TCN70572.1"/>
    </source>
</evidence>
<evidence type="ECO:0000256" key="1">
    <source>
        <dbReference type="SAM" id="Phobius"/>
    </source>
</evidence>
<dbReference type="NCBIfam" id="TIGR03987">
    <property type="entry name" value="HsmA family protein"/>
    <property type="match status" value="1"/>
</dbReference>
<keyword evidence="1" id="KW-1133">Transmembrane helix</keyword>
<organism evidence="2 3">
    <name type="scientific">Acetobacteroides hydrogenigenes</name>
    <dbReference type="NCBI Taxonomy" id="979970"/>
    <lineage>
        <taxon>Bacteria</taxon>
        <taxon>Pseudomonadati</taxon>
        <taxon>Bacteroidota</taxon>
        <taxon>Bacteroidia</taxon>
        <taxon>Bacteroidales</taxon>
        <taxon>Rikenellaceae</taxon>
        <taxon>Acetobacteroides</taxon>
    </lineage>
</organism>
<comment type="caution">
    <text evidence="2">The sequence shown here is derived from an EMBL/GenBank/DDBJ whole genome shotgun (WGS) entry which is preliminary data.</text>
</comment>
<feature type="transmembrane region" description="Helical" evidence="1">
    <location>
        <begin position="110"/>
        <end position="130"/>
    </location>
</feature>
<sequence length="132" mass="15296">MDSSWQYATLEATILLIISLAIYTSVVWNIRIRSRIKKWHLVALYFGLLFQLVGVIIMDSIPNISSIPNYIHPILGLLPFLIMLLHTVWINRIFLNNGKKDEKTAIPYSFIIWAIWLILFLISMYVGALIHP</sequence>
<feature type="transmembrane region" description="Helical" evidence="1">
    <location>
        <begin position="12"/>
        <end position="30"/>
    </location>
</feature>
<accession>A0A4R2ESZ0</accession>
<dbReference type="Proteomes" id="UP000294830">
    <property type="component" value="Unassembled WGS sequence"/>
</dbReference>
<feature type="transmembrane region" description="Helical" evidence="1">
    <location>
        <begin position="42"/>
        <end position="58"/>
    </location>
</feature>
<dbReference type="RefSeq" id="WP_131838436.1">
    <property type="nucleotide sequence ID" value="NZ_SLWB01000003.1"/>
</dbReference>
<dbReference type="AlphaFoldDB" id="A0A4R2ESZ0"/>